<proteinExistence type="predicted"/>
<evidence type="ECO:0000259" key="4">
    <source>
        <dbReference type="Pfam" id="PF13229"/>
    </source>
</evidence>
<dbReference type="PANTHER" id="PTHR36453:SF1">
    <property type="entry name" value="RIGHT HANDED BETA HELIX DOMAIN-CONTAINING PROTEIN"/>
    <property type="match status" value="1"/>
</dbReference>
<dbReference type="PANTHER" id="PTHR36453">
    <property type="entry name" value="SECRETED PROTEIN-RELATED"/>
    <property type="match status" value="1"/>
</dbReference>
<keyword evidence="6" id="KW-1185">Reference proteome</keyword>
<dbReference type="Gene3D" id="2.60.120.260">
    <property type="entry name" value="Galactose-binding domain-like"/>
    <property type="match status" value="1"/>
</dbReference>
<dbReference type="InterPro" id="IPR007742">
    <property type="entry name" value="NosD_dom"/>
</dbReference>
<dbReference type="InterPro" id="IPR008979">
    <property type="entry name" value="Galactose-bd-like_sf"/>
</dbReference>
<keyword evidence="2" id="KW-0732">Signal</keyword>
<dbReference type="Proteomes" id="UP000653797">
    <property type="component" value="Unassembled WGS sequence"/>
</dbReference>
<dbReference type="Pfam" id="PF05048">
    <property type="entry name" value="NosD"/>
    <property type="match status" value="1"/>
</dbReference>
<protein>
    <submittedName>
        <fullName evidence="5">Right-handed parallel beta-helix repeat-containing protein</fullName>
    </submittedName>
</protein>
<dbReference type="InterPro" id="IPR022441">
    <property type="entry name" value="Para_beta_helix_rpt-2"/>
</dbReference>
<evidence type="ECO:0000256" key="1">
    <source>
        <dbReference type="SAM" id="MobiDB-lite"/>
    </source>
</evidence>
<dbReference type="SUPFAM" id="SSF49785">
    <property type="entry name" value="Galactose-binding domain-like"/>
    <property type="match status" value="1"/>
</dbReference>
<dbReference type="RefSeq" id="WP_191037925.1">
    <property type="nucleotide sequence ID" value="NZ_JACXAA010000002.1"/>
</dbReference>
<evidence type="ECO:0000313" key="6">
    <source>
        <dbReference type="Proteomes" id="UP000653797"/>
    </source>
</evidence>
<evidence type="ECO:0000313" key="5">
    <source>
        <dbReference type="EMBL" id="MBD2752275.1"/>
    </source>
</evidence>
<accession>A0A927GC90</accession>
<dbReference type="InterPro" id="IPR012334">
    <property type="entry name" value="Pectin_lyas_fold"/>
</dbReference>
<dbReference type="SUPFAM" id="SSF51126">
    <property type="entry name" value="Pectin lyase-like"/>
    <property type="match status" value="1"/>
</dbReference>
<sequence length="1037" mass="114538">MGIRIGLVLSIWALTWSIASAQTTYYVANTGSDENDGRSLLTPFQNLAKVNTLSLQAGDAVLFRRGDTFRGSLQIRKSGSIGKAIRFDAYGNGPKPLLTGSVVVSNWTSLGNNRWQASCSTCGTTVTNVFRNGLAQPLGRYPNPDAPNRGSLTVQAHVGTSQLTSREPLRTDWTGAEVVLRPTYWIIDRATITQQNENNLILNNSSTYPLTEGWGYFIQNHPATLDQSGEWYYNPTSKTIQLYTDQINPNAQVLTAAAVDRVIDIAGASFIILKNLHIAQARTTNLYALNVSNLTLTDTDFTDSGEDGVIIQGEGKDILINRCSITNSNNNGFVIGSYQNVTFQQNIIRHTAILPGRGKSGDGQFTAFQSSATQNTLIEHNIIDSVGYIGLSVQNNSTIRQNLITNFCMTKSDGGGIYLFNGAQLPMDNILVQSNIIRNGIGTFGGLSDNVIGGAHGIFLDDCVNGVDLVDNTIADCQGLGIYLHSVSNLNLLRNTCFNNSLAQLILYNYDRSCLPRNNIIKGNILVAKNATQAVAGYISSANDLAMFGTMEHNYYARPFNDVSIIRSVYNGNIVNDLNLPQWQAQFSRDGTSKPSPISYKEYSIQSVSNVNRIHNSFDSNTEGWEAWGPYSNGQVTWNTGYKLDGGNLQLNVSTLSHQADSYVLMYKGIQAVTKSKSYLLQFDATSPTERKISVFIRKQQAPYQDLTRRYEFIVGPSRRSYEFALTPSTDEANALLTFQFHEDSQPVCFDNIRLQEASIVLNNPDDFIRFVYNPTSSDSTVTLDKPYRDVRNHYYNRQVTLKPFTSVILLLDTFPPVDIRLWFQTDQPYPKINEVTSFSVALYNESVGQTTGLNKVQWTCRLPAGLTLVNSNGLSYKDSLLTGTVQHLQRDTTFVFQVKTATPGSYSLAAEVTATTFADPDSTPDSGTNDGEDDSGLTTLRVRTQTDTTAVVTATDPLTGRNSIYPNPSSDVFTFVAEADISLSRVVDLLGRERLNLGAIRQGQTIRFGQQLPGTYYLLYIQYNTGEQRIIKLIKR</sequence>
<feature type="signal peptide" evidence="2">
    <location>
        <begin position="1"/>
        <end position="21"/>
    </location>
</feature>
<organism evidence="5 6">
    <name type="scientific">Spirosoma validum</name>
    <dbReference type="NCBI Taxonomy" id="2771355"/>
    <lineage>
        <taxon>Bacteria</taxon>
        <taxon>Pseudomonadati</taxon>
        <taxon>Bacteroidota</taxon>
        <taxon>Cytophagia</taxon>
        <taxon>Cytophagales</taxon>
        <taxon>Cytophagaceae</taxon>
        <taxon>Spirosoma</taxon>
    </lineage>
</organism>
<name>A0A927GC90_9BACT</name>
<feature type="domain" description="Periplasmic copper-binding protein NosD beta helix" evidence="3">
    <location>
        <begin position="448"/>
        <end position="522"/>
    </location>
</feature>
<evidence type="ECO:0000256" key="2">
    <source>
        <dbReference type="SAM" id="SignalP"/>
    </source>
</evidence>
<feature type="domain" description="Right handed beta helix" evidence="4">
    <location>
        <begin position="263"/>
        <end position="429"/>
    </location>
</feature>
<dbReference type="Pfam" id="PF13229">
    <property type="entry name" value="Beta_helix"/>
    <property type="match status" value="1"/>
</dbReference>
<reference evidence="5" key="1">
    <citation type="submission" date="2020-09" db="EMBL/GenBank/DDBJ databases">
        <authorList>
            <person name="Kim M.K."/>
        </authorList>
    </citation>
    <scope>NUCLEOTIDE SEQUENCE</scope>
    <source>
        <strain evidence="5">BT704</strain>
    </source>
</reference>
<dbReference type="InterPro" id="IPR006626">
    <property type="entry name" value="PbH1"/>
</dbReference>
<dbReference type="AlphaFoldDB" id="A0A927GC90"/>
<feature type="region of interest" description="Disordered" evidence="1">
    <location>
        <begin position="918"/>
        <end position="938"/>
    </location>
</feature>
<dbReference type="InterPro" id="IPR011050">
    <property type="entry name" value="Pectin_lyase_fold/virulence"/>
</dbReference>
<evidence type="ECO:0000259" key="3">
    <source>
        <dbReference type="Pfam" id="PF05048"/>
    </source>
</evidence>
<dbReference type="Gene3D" id="2.160.20.10">
    <property type="entry name" value="Single-stranded right-handed beta-helix, Pectin lyase-like"/>
    <property type="match status" value="2"/>
</dbReference>
<gene>
    <name evidence="5" type="ORF">IC230_05185</name>
</gene>
<dbReference type="InterPro" id="IPR039448">
    <property type="entry name" value="Beta_helix"/>
</dbReference>
<feature type="chain" id="PRO_5037204770" evidence="2">
    <location>
        <begin position="22"/>
        <end position="1037"/>
    </location>
</feature>
<dbReference type="NCBIfam" id="TIGR03804">
    <property type="entry name" value="para_beta_helix"/>
    <property type="match status" value="1"/>
</dbReference>
<dbReference type="SMART" id="SM00710">
    <property type="entry name" value="PbH1"/>
    <property type="match status" value="5"/>
</dbReference>
<dbReference type="EMBL" id="JACXAA010000002">
    <property type="protein sequence ID" value="MBD2752275.1"/>
    <property type="molecule type" value="Genomic_DNA"/>
</dbReference>
<comment type="caution">
    <text evidence="5">The sequence shown here is derived from an EMBL/GenBank/DDBJ whole genome shotgun (WGS) entry which is preliminary data.</text>
</comment>